<dbReference type="InterPro" id="IPR006977">
    <property type="entry name" value="Yip1_dom"/>
</dbReference>
<evidence type="ECO:0000256" key="5">
    <source>
        <dbReference type="SAM" id="Phobius"/>
    </source>
</evidence>
<evidence type="ECO:0000313" key="8">
    <source>
        <dbReference type="Proteomes" id="UP001148125"/>
    </source>
</evidence>
<evidence type="ECO:0000256" key="1">
    <source>
        <dbReference type="ARBA" id="ARBA00004141"/>
    </source>
</evidence>
<name>A0ABT5VJT8_9BACI</name>
<feature type="transmembrane region" description="Helical" evidence="5">
    <location>
        <begin position="39"/>
        <end position="67"/>
    </location>
</feature>
<feature type="transmembrane region" description="Helical" evidence="5">
    <location>
        <begin position="87"/>
        <end position="113"/>
    </location>
</feature>
<feature type="transmembrane region" description="Helical" evidence="5">
    <location>
        <begin position="203"/>
        <end position="222"/>
    </location>
</feature>
<sequence>MSEVKVSSEENFKPEKPSLLGMVFSPGEQLERVKGNPKVLVPLLLVTLLYTIGAAITAFGMDSTWILQELGPDEAQFFAEIEGFMRVMILVTGLLVPLIGALIFAVVFLIVAKAAGKANVTFKKLYSLSLFVSVIGGLGFLFNGIMTTVFGANPNTPFTSLAVLMQAEGKLAIVLATIEVFTIWQIIVTVLGVRKVAEFNAGLAWASVIIYTVIGIFISLIGV</sequence>
<organism evidence="7 8">
    <name type="scientific">Alkalihalobacterium chitinilyticum</name>
    <dbReference type="NCBI Taxonomy" id="2980103"/>
    <lineage>
        <taxon>Bacteria</taxon>
        <taxon>Bacillati</taxon>
        <taxon>Bacillota</taxon>
        <taxon>Bacilli</taxon>
        <taxon>Bacillales</taxon>
        <taxon>Bacillaceae</taxon>
        <taxon>Alkalihalobacterium</taxon>
    </lineage>
</organism>
<dbReference type="Pfam" id="PF04893">
    <property type="entry name" value="Yip1"/>
    <property type="match status" value="1"/>
</dbReference>
<gene>
    <name evidence="7" type="ORF">N7Z68_20440</name>
</gene>
<keyword evidence="3 5" id="KW-1133">Transmembrane helix</keyword>
<accession>A0ABT5VJT8</accession>
<feature type="transmembrane region" description="Helical" evidence="5">
    <location>
        <begin position="125"/>
        <end position="151"/>
    </location>
</feature>
<keyword evidence="8" id="KW-1185">Reference proteome</keyword>
<keyword evidence="2 5" id="KW-0812">Transmembrane</keyword>
<feature type="domain" description="Yip1" evidence="6">
    <location>
        <begin position="21"/>
        <end position="219"/>
    </location>
</feature>
<reference evidence="7" key="1">
    <citation type="submission" date="2024-05" db="EMBL/GenBank/DDBJ databases">
        <title>Alkalihalobacillus sp. strain MEB203 novel alkaliphilic bacterium from Lonar Lake, India.</title>
        <authorList>
            <person name="Joshi A."/>
            <person name="Thite S."/>
            <person name="Mengade P."/>
        </authorList>
    </citation>
    <scope>NUCLEOTIDE SEQUENCE</scope>
    <source>
        <strain evidence="7">MEB 203</strain>
    </source>
</reference>
<protein>
    <submittedName>
        <fullName evidence="7">YIP1 family protein</fullName>
    </submittedName>
</protein>
<feature type="transmembrane region" description="Helical" evidence="5">
    <location>
        <begin position="171"/>
        <end position="191"/>
    </location>
</feature>
<evidence type="ECO:0000313" key="7">
    <source>
        <dbReference type="EMBL" id="MDE5415721.1"/>
    </source>
</evidence>
<proteinExistence type="predicted"/>
<keyword evidence="4 5" id="KW-0472">Membrane</keyword>
<evidence type="ECO:0000256" key="4">
    <source>
        <dbReference type="ARBA" id="ARBA00023136"/>
    </source>
</evidence>
<dbReference type="RefSeq" id="WP_275120321.1">
    <property type="nucleotide sequence ID" value="NZ_JAOTPO010000019.1"/>
</dbReference>
<comment type="subcellular location">
    <subcellularLocation>
        <location evidence="1">Membrane</location>
        <topology evidence="1">Multi-pass membrane protein</topology>
    </subcellularLocation>
</comment>
<comment type="caution">
    <text evidence="7">The sequence shown here is derived from an EMBL/GenBank/DDBJ whole genome shotgun (WGS) entry which is preliminary data.</text>
</comment>
<evidence type="ECO:0000256" key="3">
    <source>
        <dbReference type="ARBA" id="ARBA00022989"/>
    </source>
</evidence>
<evidence type="ECO:0000256" key="2">
    <source>
        <dbReference type="ARBA" id="ARBA00022692"/>
    </source>
</evidence>
<evidence type="ECO:0000259" key="6">
    <source>
        <dbReference type="Pfam" id="PF04893"/>
    </source>
</evidence>
<dbReference type="Proteomes" id="UP001148125">
    <property type="component" value="Unassembled WGS sequence"/>
</dbReference>
<dbReference type="EMBL" id="JAOTPO010000019">
    <property type="protein sequence ID" value="MDE5415721.1"/>
    <property type="molecule type" value="Genomic_DNA"/>
</dbReference>